<proteinExistence type="predicted"/>
<dbReference type="Proteomes" id="UP001054945">
    <property type="component" value="Unassembled WGS sequence"/>
</dbReference>
<accession>A0AAV4Y9P2</accession>
<keyword evidence="2" id="KW-1185">Reference proteome</keyword>
<sequence length="123" mass="14561">MWLSIKKLCGPCPSKLWLSIKAIRHYQNCPKMKRVIVHKNFTIKIFHKERFFLLALSKLWLSIKKLIRHYQNGCPSKLIRHYQMIHSVVHGILFEVRLSSTKGRKKGLCIKKPYQKLSFCLAL</sequence>
<organism evidence="1 2">
    <name type="scientific">Caerostris extrusa</name>
    <name type="common">Bark spider</name>
    <name type="synonym">Caerostris bankana</name>
    <dbReference type="NCBI Taxonomy" id="172846"/>
    <lineage>
        <taxon>Eukaryota</taxon>
        <taxon>Metazoa</taxon>
        <taxon>Ecdysozoa</taxon>
        <taxon>Arthropoda</taxon>
        <taxon>Chelicerata</taxon>
        <taxon>Arachnida</taxon>
        <taxon>Araneae</taxon>
        <taxon>Araneomorphae</taxon>
        <taxon>Entelegynae</taxon>
        <taxon>Araneoidea</taxon>
        <taxon>Araneidae</taxon>
        <taxon>Caerostris</taxon>
    </lineage>
</organism>
<comment type="caution">
    <text evidence="1">The sequence shown here is derived from an EMBL/GenBank/DDBJ whole genome shotgun (WGS) entry which is preliminary data.</text>
</comment>
<evidence type="ECO:0000313" key="2">
    <source>
        <dbReference type="Proteomes" id="UP001054945"/>
    </source>
</evidence>
<name>A0AAV4Y9P2_CAEEX</name>
<evidence type="ECO:0000313" key="1">
    <source>
        <dbReference type="EMBL" id="GIZ02887.1"/>
    </source>
</evidence>
<dbReference type="AlphaFoldDB" id="A0AAV4Y9P2"/>
<reference evidence="1 2" key="1">
    <citation type="submission" date="2021-06" db="EMBL/GenBank/DDBJ databases">
        <title>Caerostris extrusa draft genome.</title>
        <authorList>
            <person name="Kono N."/>
            <person name="Arakawa K."/>
        </authorList>
    </citation>
    <scope>NUCLEOTIDE SEQUENCE [LARGE SCALE GENOMIC DNA]</scope>
</reference>
<protein>
    <submittedName>
        <fullName evidence="1">Uncharacterized protein</fullName>
    </submittedName>
</protein>
<dbReference type="EMBL" id="BPLR01018873">
    <property type="protein sequence ID" value="GIZ02887.1"/>
    <property type="molecule type" value="Genomic_DNA"/>
</dbReference>
<gene>
    <name evidence="1" type="ORF">CEXT_758351</name>
</gene>